<feature type="region of interest" description="Disordered" evidence="8">
    <location>
        <begin position="1"/>
        <end position="22"/>
    </location>
</feature>
<feature type="transmembrane region" description="Helical" evidence="7">
    <location>
        <begin position="205"/>
        <end position="225"/>
    </location>
</feature>
<dbReference type="PANTHER" id="PTHR43386:SF25">
    <property type="entry name" value="PEPTIDE ABC TRANSPORTER PERMEASE PROTEIN"/>
    <property type="match status" value="1"/>
</dbReference>
<feature type="domain" description="ABC transmembrane type-1" evidence="9">
    <location>
        <begin position="92"/>
        <end position="281"/>
    </location>
</feature>
<evidence type="ECO:0000313" key="10">
    <source>
        <dbReference type="EMBL" id="AXK32497.1"/>
    </source>
</evidence>
<dbReference type="AlphaFoldDB" id="A0A345XLI1"/>
<comment type="subcellular location">
    <subcellularLocation>
        <location evidence="1 7">Cell membrane</location>
        <topology evidence="1 7">Multi-pass membrane protein</topology>
    </subcellularLocation>
</comment>
<dbReference type="GO" id="GO:0005886">
    <property type="term" value="C:plasma membrane"/>
    <property type="evidence" value="ECO:0007669"/>
    <property type="project" value="UniProtKB-SubCell"/>
</dbReference>
<dbReference type="Proteomes" id="UP000254425">
    <property type="component" value="Chromosome"/>
</dbReference>
<gene>
    <name evidence="10" type="ORF">DVA86_07360</name>
</gene>
<dbReference type="EMBL" id="CP031320">
    <property type="protein sequence ID" value="AXK32497.1"/>
    <property type="molecule type" value="Genomic_DNA"/>
</dbReference>
<keyword evidence="2 7" id="KW-0813">Transport</keyword>
<reference evidence="10 11" key="1">
    <citation type="submission" date="2018-07" db="EMBL/GenBank/DDBJ databases">
        <title>Draft genome of the type strain Streptomyces armeniacus ATCC 15676.</title>
        <authorList>
            <person name="Labana P."/>
            <person name="Gosse J.T."/>
            <person name="Boddy C.N."/>
        </authorList>
    </citation>
    <scope>NUCLEOTIDE SEQUENCE [LARGE SCALE GENOMIC DNA]</scope>
    <source>
        <strain evidence="10 11">ATCC 15676</strain>
    </source>
</reference>
<keyword evidence="6 7" id="KW-0472">Membrane</keyword>
<evidence type="ECO:0000256" key="1">
    <source>
        <dbReference type="ARBA" id="ARBA00004651"/>
    </source>
</evidence>
<evidence type="ECO:0000256" key="8">
    <source>
        <dbReference type="SAM" id="MobiDB-lite"/>
    </source>
</evidence>
<evidence type="ECO:0000313" key="11">
    <source>
        <dbReference type="Proteomes" id="UP000254425"/>
    </source>
</evidence>
<dbReference type="Pfam" id="PF12911">
    <property type="entry name" value="OppC_N"/>
    <property type="match status" value="1"/>
</dbReference>
<evidence type="ECO:0000256" key="4">
    <source>
        <dbReference type="ARBA" id="ARBA00022692"/>
    </source>
</evidence>
<evidence type="ECO:0000256" key="7">
    <source>
        <dbReference type="RuleBase" id="RU363032"/>
    </source>
</evidence>
<feature type="transmembrane region" description="Helical" evidence="7">
    <location>
        <begin position="37"/>
        <end position="57"/>
    </location>
</feature>
<evidence type="ECO:0000259" key="9">
    <source>
        <dbReference type="PROSITE" id="PS50928"/>
    </source>
</evidence>
<keyword evidence="11" id="KW-1185">Reference proteome</keyword>
<feature type="transmembrane region" description="Helical" evidence="7">
    <location>
        <begin position="96"/>
        <end position="121"/>
    </location>
</feature>
<dbReference type="InterPro" id="IPR035906">
    <property type="entry name" value="MetI-like_sf"/>
</dbReference>
<evidence type="ECO:0000256" key="5">
    <source>
        <dbReference type="ARBA" id="ARBA00022989"/>
    </source>
</evidence>
<keyword evidence="5 7" id="KW-1133">Transmembrane helix</keyword>
<keyword evidence="4 7" id="KW-0812">Transmembrane</keyword>
<dbReference type="CDD" id="cd06261">
    <property type="entry name" value="TM_PBP2"/>
    <property type="match status" value="1"/>
</dbReference>
<protein>
    <submittedName>
        <fullName evidence="10">ABC transporter permease</fullName>
    </submittedName>
</protein>
<dbReference type="PROSITE" id="PS50928">
    <property type="entry name" value="ABC_TM1"/>
    <property type="match status" value="1"/>
</dbReference>
<comment type="similarity">
    <text evidence="7">Belongs to the binding-protein-dependent transport system permease family.</text>
</comment>
<feature type="transmembrane region" description="Helical" evidence="7">
    <location>
        <begin position="141"/>
        <end position="167"/>
    </location>
</feature>
<dbReference type="PANTHER" id="PTHR43386">
    <property type="entry name" value="OLIGOPEPTIDE TRANSPORT SYSTEM PERMEASE PROTEIN APPC"/>
    <property type="match status" value="1"/>
</dbReference>
<evidence type="ECO:0000256" key="6">
    <source>
        <dbReference type="ARBA" id="ARBA00023136"/>
    </source>
</evidence>
<evidence type="ECO:0000256" key="2">
    <source>
        <dbReference type="ARBA" id="ARBA00022448"/>
    </source>
</evidence>
<feature type="transmembrane region" description="Helical" evidence="7">
    <location>
        <begin position="263"/>
        <end position="284"/>
    </location>
</feature>
<dbReference type="SUPFAM" id="SSF161098">
    <property type="entry name" value="MetI-like"/>
    <property type="match status" value="1"/>
</dbReference>
<name>A0A345XLI1_9ACTN</name>
<dbReference type="InterPro" id="IPR000515">
    <property type="entry name" value="MetI-like"/>
</dbReference>
<dbReference type="Pfam" id="PF00528">
    <property type="entry name" value="BPD_transp_1"/>
    <property type="match status" value="1"/>
</dbReference>
<dbReference type="GO" id="GO:0055085">
    <property type="term" value="P:transmembrane transport"/>
    <property type="evidence" value="ECO:0007669"/>
    <property type="project" value="InterPro"/>
</dbReference>
<evidence type="ECO:0000256" key="3">
    <source>
        <dbReference type="ARBA" id="ARBA00022475"/>
    </source>
</evidence>
<sequence length="297" mass="30944">MTTAELTPVPAPPGAAPGNGRRGKHFVRRLAANRRTAIAGGFLLLVGLAALLAPLVAPHDYRDIVGKPLTGDGVLGVDDFGRDVLSRLLIGLRTSLAVALSAVAIAGVVGTALGLVAGYGGRLASAVIMRGIDILLSFPPIVLAIAVVAAMGPALINVVMVIGVLYIPRFTRIVHSQVLAIRNVEYVEASEIMGTRRTSILLRTILPNVAAPVIVQLSLSVSFAIQMEAGLSFLGLGAQPPLPSLGTMVGAGRDFLEVQPALLIYPSVLIILIVLALNVFGDGLRDLLDPRRRGTDS</sequence>
<dbReference type="InterPro" id="IPR050366">
    <property type="entry name" value="BP-dependent_transpt_permease"/>
</dbReference>
<dbReference type="InterPro" id="IPR025966">
    <property type="entry name" value="OppC_N"/>
</dbReference>
<keyword evidence="3" id="KW-1003">Cell membrane</keyword>
<dbReference type="KEGG" id="sarm:DVA86_07360"/>
<organism evidence="10 11">
    <name type="scientific">Streptomyces armeniacus</name>
    <dbReference type="NCBI Taxonomy" id="83291"/>
    <lineage>
        <taxon>Bacteria</taxon>
        <taxon>Bacillati</taxon>
        <taxon>Actinomycetota</taxon>
        <taxon>Actinomycetes</taxon>
        <taxon>Kitasatosporales</taxon>
        <taxon>Streptomycetaceae</taxon>
        <taxon>Streptomyces</taxon>
    </lineage>
</organism>
<accession>A0A345XLI1</accession>
<proteinExistence type="inferred from homology"/>
<dbReference type="RefSeq" id="WP_208876742.1">
    <property type="nucleotide sequence ID" value="NZ_CP031320.1"/>
</dbReference>
<dbReference type="Gene3D" id="1.10.3720.10">
    <property type="entry name" value="MetI-like"/>
    <property type="match status" value="1"/>
</dbReference>